<dbReference type="Pfam" id="PF04366">
    <property type="entry name" value="Ysc84"/>
    <property type="match status" value="1"/>
</dbReference>
<dbReference type="InterPro" id="IPR008916">
    <property type="entry name" value="Retrov_capsid_C"/>
</dbReference>
<dbReference type="Gene3D" id="1.10.1200.30">
    <property type="match status" value="1"/>
</dbReference>
<dbReference type="InterPro" id="IPR045345">
    <property type="entry name" value="Gag_p24_C"/>
</dbReference>
<dbReference type="SUPFAM" id="SSF47353">
    <property type="entry name" value="Retrovirus capsid dimerization domain-like"/>
    <property type="match status" value="1"/>
</dbReference>
<comment type="caution">
    <text evidence="4">The sequence shown here is derived from an EMBL/GenBank/DDBJ whole genome shotgun (WGS) entry which is preliminary data.</text>
</comment>
<organism evidence="4 5">
    <name type="scientific">Hirundo rustica rustica</name>
    <dbReference type="NCBI Taxonomy" id="333673"/>
    <lineage>
        <taxon>Eukaryota</taxon>
        <taxon>Metazoa</taxon>
        <taxon>Chordata</taxon>
        <taxon>Craniata</taxon>
        <taxon>Vertebrata</taxon>
        <taxon>Euteleostomi</taxon>
        <taxon>Archelosauria</taxon>
        <taxon>Archosauria</taxon>
        <taxon>Dinosauria</taxon>
        <taxon>Saurischia</taxon>
        <taxon>Theropoda</taxon>
        <taxon>Coelurosauria</taxon>
        <taxon>Aves</taxon>
        <taxon>Neognathae</taxon>
        <taxon>Neoaves</taxon>
        <taxon>Telluraves</taxon>
        <taxon>Australaves</taxon>
        <taxon>Passeriformes</taxon>
        <taxon>Sylvioidea</taxon>
        <taxon>Hirundinidae</taxon>
        <taxon>Hirundo</taxon>
    </lineage>
</organism>
<dbReference type="Proteomes" id="UP000269221">
    <property type="component" value="Unassembled WGS sequence"/>
</dbReference>
<evidence type="ECO:0000259" key="2">
    <source>
        <dbReference type="Pfam" id="PF04366"/>
    </source>
</evidence>
<dbReference type="InterPro" id="IPR033643">
    <property type="entry name" value="SYLF_SH3YL1-like"/>
</dbReference>
<feature type="compositionally biased region" description="Pro residues" evidence="1">
    <location>
        <begin position="338"/>
        <end position="351"/>
    </location>
</feature>
<dbReference type="PANTHER" id="PTHR15629">
    <property type="entry name" value="SH3YL1 PROTEIN"/>
    <property type="match status" value="1"/>
</dbReference>
<protein>
    <submittedName>
        <fullName evidence="4">Uncharacterized protein</fullName>
    </submittedName>
</protein>
<evidence type="ECO:0000313" key="5">
    <source>
        <dbReference type="Proteomes" id="UP000269221"/>
    </source>
</evidence>
<dbReference type="InterPro" id="IPR007461">
    <property type="entry name" value="Ysc84_actin-binding"/>
</dbReference>
<gene>
    <name evidence="4" type="ORF">DUI87_05949</name>
</gene>
<feature type="domain" description="Retroviral nucleocapsid Gag protein p24 C-terminal" evidence="3">
    <location>
        <begin position="519"/>
        <end position="585"/>
    </location>
</feature>
<name>A0A3M0KVW8_HIRRU</name>
<dbReference type="Pfam" id="PF19317">
    <property type="entry name" value="Gag_p24_C"/>
    <property type="match status" value="1"/>
</dbReference>
<accession>A0A3M0KVW8</accession>
<dbReference type="InterPro" id="IPR051702">
    <property type="entry name" value="SH3_domain_YSC84-like"/>
</dbReference>
<dbReference type="GO" id="GO:1900027">
    <property type="term" value="P:regulation of ruffle assembly"/>
    <property type="evidence" value="ECO:0007669"/>
    <property type="project" value="TreeGrafter"/>
</dbReference>
<dbReference type="PANTHER" id="PTHR15629:SF2">
    <property type="entry name" value="SH3 DOMAIN-CONTAINING YSC84-LIKE PROTEIN 1"/>
    <property type="match status" value="1"/>
</dbReference>
<reference evidence="4 5" key="1">
    <citation type="submission" date="2018-07" db="EMBL/GenBank/DDBJ databases">
        <title>A high quality draft genome assembly of the barn swallow (H. rustica rustica).</title>
        <authorList>
            <person name="Formenti G."/>
            <person name="Chiara M."/>
            <person name="Poveda L."/>
            <person name="Francoijs K.-J."/>
            <person name="Bonisoli-Alquati A."/>
            <person name="Canova L."/>
            <person name="Gianfranceschi L."/>
            <person name="Horner D.S."/>
            <person name="Saino N."/>
        </authorList>
    </citation>
    <scope>NUCLEOTIDE SEQUENCE [LARGE SCALE GENOMIC DNA]</scope>
    <source>
        <strain evidence="4">Chelidonia</strain>
        <tissue evidence="4">Blood</tissue>
    </source>
</reference>
<evidence type="ECO:0000259" key="3">
    <source>
        <dbReference type="Pfam" id="PF19317"/>
    </source>
</evidence>
<dbReference type="AlphaFoldDB" id="A0A3M0KVW8"/>
<dbReference type="STRING" id="333673.A0A3M0KVW8"/>
<keyword evidence="5" id="KW-1185">Reference proteome</keyword>
<sequence length="628" mass="70235">MSEQKTLNLHTVPILSSFADDMKLSSAIDTTEGRDAIERDLDKLEKWYCESFMKLNKSEYKMLLQLGQGNSRYRYRLGEELIESSTAEKDLESLTGDSRSGGSKWNKYTSEDYDFVSSEVNNPIPSNLKSEAKKAAKILREFTEITSRNGPDKIIPPHVIAKAKGLAVLSVIKAGFLVTARGGSGIVLARLPNGSIAGLGGGFEIGIEDEVKYSLNNFTWKWALQDYDSNLLPKARNLEGDVALRSSAAVYTYCKSRGLFAGVSLEGTCLIERKETNRKFYGQDIRASAILLGDVPFPAQADDLYETLASFTEVYENEEQKNNPGKSVNDRPARPSSRPEPPKPAVRPTPPAKKNTNKLYPELPNDYASMDQLIRKGLFHMFGKESLGIAKMLKQSGNRLETGVGMNMGRSFFLPSSVLSLFIHNYQISPLNSYNTVRQNTHIKHESGSFDNSDLDCVFSTPDISAFYQQLQKDETEFEVETTDCEYEFNITFAALSCNFEPKLTLPKFVRNHLQMPYSKIKQLPSEPFVAFVERLTQAIELQVKNERAQEQVLEEMALTNANEHCKAAILSLSIEPASTLHDMLMCTKKVPFMTVPEVHRKELPQQTPCPRACATATAQEKNDMSPV</sequence>
<feature type="domain" description="Ysc84 actin-binding" evidence="2">
    <location>
        <begin position="235"/>
        <end position="310"/>
    </location>
</feature>
<proteinExistence type="predicted"/>
<dbReference type="CDD" id="cd11525">
    <property type="entry name" value="SYLF_SH3YL1_like"/>
    <property type="match status" value="1"/>
</dbReference>
<dbReference type="EMBL" id="QRBI01000099">
    <property type="protein sequence ID" value="RMC17368.1"/>
    <property type="molecule type" value="Genomic_DNA"/>
</dbReference>
<dbReference type="OrthoDB" id="443981at2759"/>
<evidence type="ECO:0000313" key="4">
    <source>
        <dbReference type="EMBL" id="RMC17368.1"/>
    </source>
</evidence>
<evidence type="ECO:0000256" key="1">
    <source>
        <dbReference type="SAM" id="MobiDB-lite"/>
    </source>
</evidence>
<dbReference type="GO" id="GO:0035091">
    <property type="term" value="F:phosphatidylinositol binding"/>
    <property type="evidence" value="ECO:0007669"/>
    <property type="project" value="TreeGrafter"/>
</dbReference>
<feature type="region of interest" description="Disordered" evidence="1">
    <location>
        <begin position="316"/>
        <end position="363"/>
    </location>
</feature>
<dbReference type="GO" id="GO:0032587">
    <property type="term" value="C:ruffle membrane"/>
    <property type="evidence" value="ECO:0007669"/>
    <property type="project" value="TreeGrafter"/>
</dbReference>